<feature type="transmembrane region" description="Helical" evidence="8">
    <location>
        <begin position="116"/>
        <end position="139"/>
    </location>
</feature>
<keyword evidence="3 8" id="KW-0812">Transmembrane</keyword>
<proteinExistence type="predicted"/>
<evidence type="ECO:0008006" key="11">
    <source>
        <dbReference type="Google" id="ProtNLM"/>
    </source>
</evidence>
<evidence type="ECO:0000256" key="4">
    <source>
        <dbReference type="ARBA" id="ARBA00022989"/>
    </source>
</evidence>
<dbReference type="GO" id="GO:0050909">
    <property type="term" value="P:sensory perception of taste"/>
    <property type="evidence" value="ECO:0007669"/>
    <property type="project" value="InterPro"/>
</dbReference>
<name>A0A3F2ZD78_LUTLO</name>
<evidence type="ECO:0000256" key="8">
    <source>
        <dbReference type="SAM" id="Phobius"/>
    </source>
</evidence>
<dbReference type="EMBL" id="AJWK01005907">
    <property type="status" value="NOT_ANNOTATED_CDS"/>
    <property type="molecule type" value="Genomic_DNA"/>
</dbReference>
<keyword evidence="6" id="KW-0675">Receptor</keyword>
<dbReference type="GO" id="GO:0007165">
    <property type="term" value="P:signal transduction"/>
    <property type="evidence" value="ECO:0007669"/>
    <property type="project" value="UniProtKB-KW"/>
</dbReference>
<keyword evidence="10" id="KW-1185">Reference proteome</keyword>
<dbReference type="VEuPathDB" id="VectorBase:LLONM1_010678"/>
<dbReference type="Pfam" id="PF08395">
    <property type="entry name" value="7tm_7"/>
    <property type="match status" value="1"/>
</dbReference>
<keyword evidence="2" id="KW-1003">Cell membrane</keyword>
<reference evidence="9" key="1">
    <citation type="submission" date="2020-05" db="UniProtKB">
        <authorList>
            <consortium name="EnsemblMetazoa"/>
        </authorList>
    </citation>
    <scope>IDENTIFICATION</scope>
    <source>
        <strain evidence="9">Jacobina</strain>
    </source>
</reference>
<keyword evidence="5 8" id="KW-0472">Membrane</keyword>
<dbReference type="GO" id="GO:0030425">
    <property type="term" value="C:dendrite"/>
    <property type="evidence" value="ECO:0007669"/>
    <property type="project" value="TreeGrafter"/>
</dbReference>
<dbReference type="GO" id="GO:0007635">
    <property type="term" value="P:chemosensory behavior"/>
    <property type="evidence" value="ECO:0007669"/>
    <property type="project" value="TreeGrafter"/>
</dbReference>
<accession>A0A3F2ZD78</accession>
<feature type="transmembrane region" description="Helical" evidence="8">
    <location>
        <begin position="28"/>
        <end position="47"/>
    </location>
</feature>
<dbReference type="Proteomes" id="UP000092461">
    <property type="component" value="Unassembled WGS sequence"/>
</dbReference>
<evidence type="ECO:0000256" key="1">
    <source>
        <dbReference type="ARBA" id="ARBA00004651"/>
    </source>
</evidence>
<comment type="subcellular location">
    <subcellularLocation>
        <location evidence="1">Cell membrane</location>
        <topology evidence="1">Multi-pass membrane protein</topology>
    </subcellularLocation>
</comment>
<dbReference type="GO" id="GO:0043025">
    <property type="term" value="C:neuronal cell body"/>
    <property type="evidence" value="ECO:0007669"/>
    <property type="project" value="TreeGrafter"/>
</dbReference>
<evidence type="ECO:0000256" key="6">
    <source>
        <dbReference type="ARBA" id="ARBA00023170"/>
    </source>
</evidence>
<sequence>MILIIIPAGASMCLCAMISGLHEKGFELNLRLCYWFICFTPILLITLKEFQYYNLVRLIKNKVLALNRSLKKLVKWENIEGQHHKEMKLKIIKTHLESFRLIHSDIVDLTKDVQAFFGPFILVSVISAFGVITIQLYYIFATLIQTLHFNIPMTVITLIWTATQALLILANVHICSSTRNVCNEIGGTLITIREAVEHPEIFHIVQLFSSQLWHKKIQFSACGFFRLDSKLITSIVAAVTTYLVLMIQFHLSNNENILSKCNEGDASNGTM</sequence>
<feature type="transmembrane region" description="Helical" evidence="8">
    <location>
        <begin position="231"/>
        <end position="251"/>
    </location>
</feature>
<dbReference type="GO" id="GO:0008049">
    <property type="term" value="P:male courtship behavior"/>
    <property type="evidence" value="ECO:0007669"/>
    <property type="project" value="TreeGrafter"/>
</dbReference>
<dbReference type="EMBL" id="AJWK01005908">
    <property type="status" value="NOT_ANNOTATED_CDS"/>
    <property type="molecule type" value="Genomic_DNA"/>
</dbReference>
<keyword evidence="7" id="KW-0807">Transducer</keyword>
<dbReference type="GO" id="GO:0005886">
    <property type="term" value="C:plasma membrane"/>
    <property type="evidence" value="ECO:0007669"/>
    <property type="project" value="UniProtKB-SubCell"/>
</dbReference>
<dbReference type="GO" id="GO:0030424">
    <property type="term" value="C:axon"/>
    <property type="evidence" value="ECO:0007669"/>
    <property type="project" value="TreeGrafter"/>
</dbReference>
<dbReference type="PANTHER" id="PTHR21143:SF133">
    <property type="entry name" value="GUSTATORY AND PHEROMONE RECEPTOR 32A-RELATED"/>
    <property type="match status" value="1"/>
</dbReference>
<dbReference type="InterPro" id="IPR013604">
    <property type="entry name" value="7TM_chemorcpt"/>
</dbReference>
<evidence type="ECO:0000256" key="2">
    <source>
        <dbReference type="ARBA" id="ARBA00022475"/>
    </source>
</evidence>
<evidence type="ECO:0000256" key="7">
    <source>
        <dbReference type="ARBA" id="ARBA00023224"/>
    </source>
</evidence>
<protein>
    <recommendedName>
        <fullName evidence="11">Gustatory receptor</fullName>
    </recommendedName>
</protein>
<evidence type="ECO:0000313" key="9">
    <source>
        <dbReference type="EnsemblMetazoa" id="LLOJ010851-PA"/>
    </source>
</evidence>
<evidence type="ECO:0000256" key="5">
    <source>
        <dbReference type="ARBA" id="ARBA00023136"/>
    </source>
</evidence>
<keyword evidence="4 8" id="KW-1133">Transmembrane helix</keyword>
<dbReference type="EnsemblMetazoa" id="LLOJ010851-RA">
    <property type="protein sequence ID" value="LLOJ010851-PA"/>
    <property type="gene ID" value="LLOJ010851"/>
</dbReference>
<dbReference type="VEuPathDB" id="VectorBase:LLOJ010851"/>
<organism evidence="9 10">
    <name type="scientific">Lutzomyia longipalpis</name>
    <name type="common">Sand fly</name>
    <dbReference type="NCBI Taxonomy" id="7200"/>
    <lineage>
        <taxon>Eukaryota</taxon>
        <taxon>Metazoa</taxon>
        <taxon>Ecdysozoa</taxon>
        <taxon>Arthropoda</taxon>
        <taxon>Hexapoda</taxon>
        <taxon>Insecta</taxon>
        <taxon>Pterygota</taxon>
        <taxon>Neoptera</taxon>
        <taxon>Endopterygota</taxon>
        <taxon>Diptera</taxon>
        <taxon>Nematocera</taxon>
        <taxon>Psychodoidea</taxon>
        <taxon>Psychodidae</taxon>
        <taxon>Lutzomyia</taxon>
        <taxon>Lutzomyia</taxon>
    </lineage>
</organism>
<evidence type="ECO:0000256" key="3">
    <source>
        <dbReference type="ARBA" id="ARBA00022692"/>
    </source>
</evidence>
<feature type="transmembrane region" description="Helical" evidence="8">
    <location>
        <begin position="151"/>
        <end position="170"/>
    </location>
</feature>
<dbReference type="PANTHER" id="PTHR21143">
    <property type="entry name" value="INVERTEBRATE GUSTATORY RECEPTOR"/>
    <property type="match status" value="1"/>
</dbReference>
<dbReference type="AlphaFoldDB" id="A0A3F2ZD78"/>
<evidence type="ECO:0000313" key="10">
    <source>
        <dbReference type="Proteomes" id="UP000092461"/>
    </source>
</evidence>